<dbReference type="CDD" id="cd04762">
    <property type="entry name" value="HTH_MerR-trunc"/>
    <property type="match status" value="1"/>
</dbReference>
<dbReference type="Pfam" id="PF00376">
    <property type="entry name" value="MerR"/>
    <property type="match status" value="1"/>
</dbReference>
<dbReference type="GO" id="GO:0003677">
    <property type="term" value="F:DNA binding"/>
    <property type="evidence" value="ECO:0007669"/>
    <property type="project" value="InterPro"/>
</dbReference>
<dbReference type="GO" id="GO:0006355">
    <property type="term" value="P:regulation of DNA-templated transcription"/>
    <property type="evidence" value="ECO:0007669"/>
    <property type="project" value="InterPro"/>
</dbReference>
<dbReference type="AlphaFoldDB" id="A0A1F8CTL1"/>
<evidence type="ECO:0000313" key="3">
    <source>
        <dbReference type="EMBL" id="OGM79667.1"/>
    </source>
</evidence>
<dbReference type="InterPro" id="IPR000551">
    <property type="entry name" value="MerR-type_HTH_dom"/>
</dbReference>
<comment type="caution">
    <text evidence="3">The sequence shown here is derived from an EMBL/GenBank/DDBJ whole genome shotgun (WGS) entry which is preliminary data.</text>
</comment>
<dbReference type="EMBL" id="MGHY01000009">
    <property type="protein sequence ID" value="OGM79667.1"/>
    <property type="molecule type" value="Genomic_DNA"/>
</dbReference>
<dbReference type="SMART" id="SM00422">
    <property type="entry name" value="HTH_MERR"/>
    <property type="match status" value="1"/>
</dbReference>
<dbReference type="Proteomes" id="UP000178999">
    <property type="component" value="Unassembled WGS sequence"/>
</dbReference>
<gene>
    <name evidence="3" type="ORF">A2382_01975</name>
</gene>
<keyword evidence="1" id="KW-0812">Transmembrane</keyword>
<accession>A0A1F8CTL1</accession>
<name>A0A1F8CTL1_9BACT</name>
<proteinExistence type="predicted"/>
<dbReference type="InterPro" id="IPR009061">
    <property type="entry name" value="DNA-bd_dom_put_sf"/>
</dbReference>
<feature type="domain" description="HTH merR-type" evidence="2">
    <location>
        <begin position="18"/>
        <end position="56"/>
    </location>
</feature>
<protein>
    <recommendedName>
        <fullName evidence="2">HTH merR-type domain-containing protein</fullName>
    </recommendedName>
</protein>
<dbReference type="PROSITE" id="PS50937">
    <property type="entry name" value="HTH_MERR_2"/>
    <property type="match status" value="1"/>
</dbReference>
<dbReference type="STRING" id="1802538.A2382_01975"/>
<keyword evidence="1" id="KW-0472">Membrane</keyword>
<organism evidence="3 4">
    <name type="scientific">Candidatus Woesebacteria bacterium RIFOXYB1_FULL_38_16</name>
    <dbReference type="NCBI Taxonomy" id="1802538"/>
    <lineage>
        <taxon>Bacteria</taxon>
        <taxon>Candidatus Woeseibacteriota</taxon>
    </lineage>
</organism>
<reference evidence="3 4" key="1">
    <citation type="journal article" date="2016" name="Nat. Commun.">
        <title>Thousands of microbial genomes shed light on interconnected biogeochemical processes in an aquifer system.</title>
        <authorList>
            <person name="Anantharaman K."/>
            <person name="Brown C.T."/>
            <person name="Hug L.A."/>
            <person name="Sharon I."/>
            <person name="Castelle C.J."/>
            <person name="Probst A.J."/>
            <person name="Thomas B.C."/>
            <person name="Singh A."/>
            <person name="Wilkins M.J."/>
            <person name="Karaoz U."/>
            <person name="Brodie E.L."/>
            <person name="Williams K.H."/>
            <person name="Hubbard S.S."/>
            <person name="Banfield J.F."/>
        </authorList>
    </citation>
    <scope>NUCLEOTIDE SEQUENCE [LARGE SCALE GENOMIC DNA]</scope>
</reference>
<evidence type="ECO:0000313" key="4">
    <source>
        <dbReference type="Proteomes" id="UP000178999"/>
    </source>
</evidence>
<keyword evidence="1" id="KW-1133">Transmembrane helix</keyword>
<sequence>MLKKLPKIQKNHILDSELIVISDAARIMGVSKDTIRRWEKLGKITSERTNGGHRRYHLSDLKLSTRARPQKKEGVKVFRNANIFHSSSLYQELHIEQKKVLKRGLYILFSALIVFGFLRTFTFVSQNKFFKGSAWSHEISNAVKGMKDGFFEYQSDNEWKSKS</sequence>
<dbReference type="Gene3D" id="1.10.1660.10">
    <property type="match status" value="1"/>
</dbReference>
<dbReference type="NCBIfam" id="TIGR01764">
    <property type="entry name" value="excise"/>
    <property type="match status" value="1"/>
</dbReference>
<evidence type="ECO:0000256" key="1">
    <source>
        <dbReference type="SAM" id="Phobius"/>
    </source>
</evidence>
<evidence type="ECO:0000259" key="2">
    <source>
        <dbReference type="PROSITE" id="PS50937"/>
    </source>
</evidence>
<dbReference type="SUPFAM" id="SSF46955">
    <property type="entry name" value="Putative DNA-binding domain"/>
    <property type="match status" value="1"/>
</dbReference>
<dbReference type="InterPro" id="IPR010093">
    <property type="entry name" value="SinI_DNA-bd"/>
</dbReference>
<feature type="transmembrane region" description="Helical" evidence="1">
    <location>
        <begin position="105"/>
        <end position="124"/>
    </location>
</feature>